<evidence type="ECO:0000256" key="6">
    <source>
        <dbReference type="ARBA" id="ARBA00022777"/>
    </source>
</evidence>
<dbReference type="GO" id="GO:0005524">
    <property type="term" value="F:ATP binding"/>
    <property type="evidence" value="ECO:0007669"/>
    <property type="project" value="UniProtKB-KW"/>
</dbReference>
<dbReference type="PANTHER" id="PTHR43442:SF3">
    <property type="entry name" value="GLUCONOKINASE-RELATED"/>
    <property type="match status" value="1"/>
</dbReference>
<dbReference type="PANTHER" id="PTHR43442">
    <property type="entry name" value="GLUCONOKINASE-RELATED"/>
    <property type="match status" value="1"/>
</dbReference>
<organism evidence="10 11">
    <name type="scientific">Sanghuangporus baumii</name>
    <name type="common">Phellinus baumii</name>
    <dbReference type="NCBI Taxonomy" id="108892"/>
    <lineage>
        <taxon>Eukaryota</taxon>
        <taxon>Fungi</taxon>
        <taxon>Dikarya</taxon>
        <taxon>Basidiomycota</taxon>
        <taxon>Agaricomycotina</taxon>
        <taxon>Agaricomycetes</taxon>
        <taxon>Hymenochaetales</taxon>
        <taxon>Hymenochaetaceae</taxon>
        <taxon>Sanghuangporus</taxon>
    </lineage>
</organism>
<evidence type="ECO:0000256" key="3">
    <source>
        <dbReference type="ARBA" id="ARBA00012054"/>
    </source>
</evidence>
<evidence type="ECO:0000256" key="5">
    <source>
        <dbReference type="ARBA" id="ARBA00022741"/>
    </source>
</evidence>
<keyword evidence="7 9" id="KW-0067">ATP-binding</keyword>
<dbReference type="Proteomes" id="UP000757232">
    <property type="component" value="Unassembled WGS sequence"/>
</dbReference>
<dbReference type="GO" id="GO:0005975">
    <property type="term" value="P:carbohydrate metabolic process"/>
    <property type="evidence" value="ECO:0007669"/>
    <property type="project" value="InterPro"/>
</dbReference>
<evidence type="ECO:0000256" key="9">
    <source>
        <dbReference type="RuleBase" id="RU363066"/>
    </source>
</evidence>
<sequence length="280" mass="31131">MVTQNGIDHPQLDALRTEKEHHLHHERGDVGGQYHDQEDIDGIRIGDEHFKAAEKATRRQEAAELSREKDEEKPAEPVLVVVMGVSGCGKSTLGAALAHTFGIPFVDADSLHPKSNVDKMSNGIPLTDEDRQPWLERVRAEALRAVKEQSESHSQESAGRTLKGIVVGCSALKRSYRDVLRGFNQGRSAFHQPNSEISGSSSALPTYFVHIRGSRDALMKRMEIRKGHFMKAGMLESQLQTLEPPEETGEQNVVTVDLEKSMDEQIEQAKEGLRKLGLRV</sequence>
<dbReference type="AlphaFoldDB" id="A0A9Q5HSC7"/>
<keyword evidence="5 9" id="KW-0547">Nucleotide-binding</keyword>
<dbReference type="InterPro" id="IPR027417">
    <property type="entry name" value="P-loop_NTPase"/>
</dbReference>
<comment type="caution">
    <text evidence="10">The sequence shown here is derived from an EMBL/GenBank/DDBJ whole genome shotgun (WGS) entry which is preliminary data.</text>
</comment>
<evidence type="ECO:0000313" key="10">
    <source>
        <dbReference type="EMBL" id="OCB85025.1"/>
    </source>
</evidence>
<evidence type="ECO:0000256" key="4">
    <source>
        <dbReference type="ARBA" id="ARBA00022679"/>
    </source>
</evidence>
<dbReference type="Gene3D" id="3.40.50.300">
    <property type="entry name" value="P-loop containing nucleotide triphosphate hydrolases"/>
    <property type="match status" value="1"/>
</dbReference>
<protein>
    <recommendedName>
        <fullName evidence="3 9">Gluconokinase</fullName>
        <ecNumber evidence="3 9">2.7.1.12</ecNumber>
    </recommendedName>
</protein>
<evidence type="ECO:0000256" key="1">
    <source>
        <dbReference type="ARBA" id="ARBA00004875"/>
    </source>
</evidence>
<accession>A0A9Q5HSC7</accession>
<evidence type="ECO:0000256" key="8">
    <source>
        <dbReference type="ARBA" id="ARBA00048090"/>
    </source>
</evidence>
<dbReference type="InterPro" id="IPR006001">
    <property type="entry name" value="Therm_gnt_kin"/>
</dbReference>
<dbReference type="GO" id="GO:0005737">
    <property type="term" value="C:cytoplasm"/>
    <property type="evidence" value="ECO:0007669"/>
    <property type="project" value="TreeGrafter"/>
</dbReference>
<dbReference type="EMBL" id="LNZH02000212">
    <property type="protein sequence ID" value="OCB85025.1"/>
    <property type="molecule type" value="Genomic_DNA"/>
</dbReference>
<dbReference type="SUPFAM" id="SSF52540">
    <property type="entry name" value="P-loop containing nucleoside triphosphate hydrolases"/>
    <property type="match status" value="1"/>
</dbReference>
<dbReference type="CDD" id="cd02021">
    <property type="entry name" value="GntK"/>
    <property type="match status" value="1"/>
</dbReference>
<dbReference type="EC" id="2.7.1.12" evidence="3 9"/>
<dbReference type="OrthoDB" id="275177at2759"/>
<name>A0A9Q5HSC7_SANBA</name>
<comment type="pathway">
    <text evidence="1 9">Carbohydrate acid metabolism; D-gluconate degradation.</text>
</comment>
<keyword evidence="6 9" id="KW-0418">Kinase</keyword>
<evidence type="ECO:0000313" key="11">
    <source>
        <dbReference type="Proteomes" id="UP000757232"/>
    </source>
</evidence>
<keyword evidence="4 9" id="KW-0808">Transferase</keyword>
<keyword evidence="11" id="KW-1185">Reference proteome</keyword>
<comment type="catalytic activity">
    <reaction evidence="8 9">
        <text>D-gluconate + ATP = 6-phospho-D-gluconate + ADP + H(+)</text>
        <dbReference type="Rhea" id="RHEA:19433"/>
        <dbReference type="ChEBI" id="CHEBI:15378"/>
        <dbReference type="ChEBI" id="CHEBI:18391"/>
        <dbReference type="ChEBI" id="CHEBI:30616"/>
        <dbReference type="ChEBI" id="CHEBI:58759"/>
        <dbReference type="ChEBI" id="CHEBI:456216"/>
        <dbReference type="EC" id="2.7.1.12"/>
    </reaction>
</comment>
<evidence type="ECO:0000256" key="2">
    <source>
        <dbReference type="ARBA" id="ARBA00008420"/>
    </source>
</evidence>
<evidence type="ECO:0000256" key="7">
    <source>
        <dbReference type="ARBA" id="ARBA00022840"/>
    </source>
</evidence>
<gene>
    <name evidence="10" type="ORF">A7U60_g7982</name>
</gene>
<dbReference type="InterPro" id="IPR031322">
    <property type="entry name" value="Shikimate/glucono_kinase"/>
</dbReference>
<dbReference type="GO" id="GO:0046316">
    <property type="term" value="F:gluconokinase activity"/>
    <property type="evidence" value="ECO:0007669"/>
    <property type="project" value="UniProtKB-EC"/>
</dbReference>
<comment type="similarity">
    <text evidence="2 9">Belongs to the gluconokinase GntK/GntV family.</text>
</comment>
<proteinExistence type="inferred from homology"/>
<dbReference type="NCBIfam" id="TIGR01313">
    <property type="entry name" value="therm_gnt_kin"/>
    <property type="match status" value="1"/>
</dbReference>
<dbReference type="Pfam" id="PF01202">
    <property type="entry name" value="SKI"/>
    <property type="match status" value="1"/>
</dbReference>
<reference evidence="10" key="1">
    <citation type="submission" date="2016-06" db="EMBL/GenBank/DDBJ databases">
        <title>Draft Genome sequence of the fungus Inonotus baumii.</title>
        <authorList>
            <person name="Zhu H."/>
            <person name="Lin W."/>
        </authorList>
    </citation>
    <scope>NUCLEOTIDE SEQUENCE</scope>
    <source>
        <strain evidence="10">821</strain>
    </source>
</reference>